<comment type="caution">
    <text evidence="1">The sequence shown here is derived from an EMBL/GenBank/DDBJ whole genome shotgun (WGS) entry which is preliminary data.</text>
</comment>
<accession>A0ABP8LEL0</accession>
<protein>
    <submittedName>
        <fullName evidence="1">Gas vesicle protein GvpG</fullName>
    </submittedName>
</protein>
<evidence type="ECO:0000313" key="2">
    <source>
        <dbReference type="Proteomes" id="UP001500622"/>
    </source>
</evidence>
<keyword evidence="2" id="KW-1185">Reference proteome</keyword>
<dbReference type="EMBL" id="BAABGN010000012">
    <property type="protein sequence ID" value="GAA4427874.1"/>
    <property type="molecule type" value="Genomic_DNA"/>
</dbReference>
<proteinExistence type="predicted"/>
<sequence>MGVLWNLLSLPLAPVRGTVWVAEQVLEEAEREYYDAGNIRRQLEAVEEAREYGEIDDAEAEAMEEALVARLIEANRRSRQGDAR</sequence>
<gene>
    <name evidence="1" type="ORF">GCM10023169_28340</name>
</gene>
<organism evidence="1 2">
    <name type="scientific">Georgenia halophila</name>
    <dbReference type="NCBI Taxonomy" id="620889"/>
    <lineage>
        <taxon>Bacteria</taxon>
        <taxon>Bacillati</taxon>
        <taxon>Actinomycetota</taxon>
        <taxon>Actinomycetes</taxon>
        <taxon>Micrococcales</taxon>
        <taxon>Bogoriellaceae</taxon>
        <taxon>Georgenia</taxon>
    </lineage>
</organism>
<dbReference type="Pfam" id="PF05120">
    <property type="entry name" value="GvpG"/>
    <property type="match status" value="1"/>
</dbReference>
<dbReference type="RefSeq" id="WP_345216929.1">
    <property type="nucleotide sequence ID" value="NZ_BAABGN010000012.1"/>
</dbReference>
<dbReference type="Proteomes" id="UP001500622">
    <property type="component" value="Unassembled WGS sequence"/>
</dbReference>
<dbReference type="InterPro" id="IPR007804">
    <property type="entry name" value="GvpG"/>
</dbReference>
<reference evidence="2" key="1">
    <citation type="journal article" date="2019" name="Int. J. Syst. Evol. Microbiol.">
        <title>The Global Catalogue of Microorganisms (GCM) 10K type strain sequencing project: providing services to taxonomists for standard genome sequencing and annotation.</title>
        <authorList>
            <consortium name="The Broad Institute Genomics Platform"/>
            <consortium name="The Broad Institute Genome Sequencing Center for Infectious Disease"/>
            <person name="Wu L."/>
            <person name="Ma J."/>
        </authorList>
    </citation>
    <scope>NUCLEOTIDE SEQUENCE [LARGE SCALE GENOMIC DNA]</scope>
    <source>
        <strain evidence="2">JCM 17810</strain>
    </source>
</reference>
<evidence type="ECO:0000313" key="1">
    <source>
        <dbReference type="EMBL" id="GAA4427874.1"/>
    </source>
</evidence>
<name>A0ABP8LEL0_9MICO</name>